<dbReference type="PANTHER" id="PTHR45197">
    <property type="entry name" value="SYNTHASE, PUTATIVE (AFU_ORTHOLOGUE AFUA_7G04190)-RELATED"/>
    <property type="match status" value="1"/>
</dbReference>
<accession>A0AAD4Q5U8</accession>
<keyword evidence="13" id="KW-1185">Reference proteome</keyword>
<dbReference type="EMBL" id="JAJTJA010000001">
    <property type="protein sequence ID" value="KAH8704938.1"/>
    <property type="molecule type" value="Genomic_DNA"/>
</dbReference>
<keyword evidence="6" id="KW-0808">Transferase</keyword>
<comment type="similarity">
    <text evidence="3">Belongs to the CFA/CMAS family.</text>
</comment>
<gene>
    <name evidence="12" type="ORF">BGW36DRAFT_366480</name>
</gene>
<evidence type="ECO:0000313" key="12">
    <source>
        <dbReference type="EMBL" id="KAH8704938.1"/>
    </source>
</evidence>
<evidence type="ECO:0000256" key="7">
    <source>
        <dbReference type="ARBA" id="ARBA00022691"/>
    </source>
</evidence>
<keyword evidence="7" id="KW-0949">S-adenosyl-L-methionine</keyword>
<keyword evidence="5" id="KW-0489">Methyltransferase</keyword>
<name>A0AAD4Q5U8_9EURO</name>
<evidence type="ECO:0000313" key="13">
    <source>
        <dbReference type="Proteomes" id="UP001201262"/>
    </source>
</evidence>
<keyword evidence="8" id="KW-0812">Transmembrane</keyword>
<evidence type="ECO:0000256" key="2">
    <source>
        <dbReference type="ARBA" id="ARBA00005189"/>
    </source>
</evidence>
<evidence type="ECO:0000256" key="9">
    <source>
        <dbReference type="ARBA" id="ARBA00022989"/>
    </source>
</evidence>
<comment type="caution">
    <text evidence="12">The sequence shown here is derived from an EMBL/GenBank/DDBJ whole genome shotgun (WGS) entry which is preliminary data.</text>
</comment>
<evidence type="ECO:0000256" key="5">
    <source>
        <dbReference type="ARBA" id="ARBA00022603"/>
    </source>
</evidence>
<keyword evidence="10" id="KW-0443">Lipid metabolism</keyword>
<reference evidence="12" key="1">
    <citation type="submission" date="2021-12" db="EMBL/GenBank/DDBJ databases">
        <title>Convergent genome expansion in fungi linked to evolution of root-endophyte symbiosis.</title>
        <authorList>
            <consortium name="DOE Joint Genome Institute"/>
            <person name="Ke Y.-H."/>
            <person name="Bonito G."/>
            <person name="Liao H.-L."/>
            <person name="Looney B."/>
            <person name="Rojas-Flechas A."/>
            <person name="Nash J."/>
            <person name="Hameed K."/>
            <person name="Schadt C."/>
            <person name="Martin F."/>
            <person name="Crous P.W."/>
            <person name="Miettinen O."/>
            <person name="Magnuson J.K."/>
            <person name="Labbe J."/>
            <person name="Jacobson D."/>
            <person name="Doktycz M.J."/>
            <person name="Veneault-Fourrey C."/>
            <person name="Kuo A."/>
            <person name="Mondo S."/>
            <person name="Calhoun S."/>
            <person name="Riley R."/>
            <person name="Ohm R."/>
            <person name="LaButti K."/>
            <person name="Andreopoulos B."/>
            <person name="Pangilinan J."/>
            <person name="Nolan M."/>
            <person name="Tritt A."/>
            <person name="Clum A."/>
            <person name="Lipzen A."/>
            <person name="Daum C."/>
            <person name="Barry K."/>
            <person name="Grigoriev I.V."/>
            <person name="Vilgalys R."/>
        </authorList>
    </citation>
    <scope>NUCLEOTIDE SEQUENCE</scope>
    <source>
        <strain evidence="12">PMI_201</strain>
    </source>
</reference>
<dbReference type="GO" id="GO:0006629">
    <property type="term" value="P:lipid metabolic process"/>
    <property type="evidence" value="ECO:0007669"/>
    <property type="project" value="UniProtKB-KW"/>
</dbReference>
<evidence type="ECO:0000256" key="4">
    <source>
        <dbReference type="ARBA" id="ARBA00022516"/>
    </source>
</evidence>
<dbReference type="GO" id="GO:0008168">
    <property type="term" value="F:methyltransferase activity"/>
    <property type="evidence" value="ECO:0007669"/>
    <property type="project" value="UniProtKB-KW"/>
</dbReference>
<evidence type="ECO:0000256" key="3">
    <source>
        <dbReference type="ARBA" id="ARBA00010815"/>
    </source>
</evidence>
<dbReference type="AlphaFoldDB" id="A0AAD4Q5U8"/>
<dbReference type="Proteomes" id="UP001201262">
    <property type="component" value="Unassembled WGS sequence"/>
</dbReference>
<dbReference type="GeneID" id="70245043"/>
<evidence type="ECO:0000256" key="10">
    <source>
        <dbReference type="ARBA" id="ARBA00023098"/>
    </source>
</evidence>
<dbReference type="RefSeq" id="XP_046077559.1">
    <property type="nucleotide sequence ID" value="XM_046214756.1"/>
</dbReference>
<dbReference type="GO" id="GO:0016020">
    <property type="term" value="C:membrane"/>
    <property type="evidence" value="ECO:0007669"/>
    <property type="project" value="UniProtKB-SubCell"/>
</dbReference>
<dbReference type="GO" id="GO:0032259">
    <property type="term" value="P:methylation"/>
    <property type="evidence" value="ECO:0007669"/>
    <property type="project" value="UniProtKB-KW"/>
</dbReference>
<keyword evidence="11" id="KW-0472">Membrane</keyword>
<proteinExistence type="inferred from homology"/>
<sequence length="80" mass="9600">MAQFTEMYFDKLVDFKVDCHEALERRYDWATFEFTPELFKFFLFTMVPDVLLHTKSRGMFDFDFELTIENVHADVVGICN</sequence>
<comment type="subcellular location">
    <subcellularLocation>
        <location evidence="1">Membrane</location>
        <topology evidence="1">Multi-pass membrane protein</topology>
    </subcellularLocation>
</comment>
<evidence type="ECO:0000256" key="8">
    <source>
        <dbReference type="ARBA" id="ARBA00022692"/>
    </source>
</evidence>
<keyword evidence="4" id="KW-0444">Lipid biosynthesis</keyword>
<organism evidence="12 13">
    <name type="scientific">Talaromyces proteolyticus</name>
    <dbReference type="NCBI Taxonomy" id="1131652"/>
    <lineage>
        <taxon>Eukaryota</taxon>
        <taxon>Fungi</taxon>
        <taxon>Dikarya</taxon>
        <taxon>Ascomycota</taxon>
        <taxon>Pezizomycotina</taxon>
        <taxon>Eurotiomycetes</taxon>
        <taxon>Eurotiomycetidae</taxon>
        <taxon>Eurotiales</taxon>
        <taxon>Trichocomaceae</taxon>
        <taxon>Talaromyces</taxon>
        <taxon>Talaromyces sect. Bacilispori</taxon>
    </lineage>
</organism>
<evidence type="ECO:0000256" key="6">
    <source>
        <dbReference type="ARBA" id="ARBA00022679"/>
    </source>
</evidence>
<keyword evidence="9" id="KW-1133">Transmembrane helix</keyword>
<evidence type="ECO:0000256" key="1">
    <source>
        <dbReference type="ARBA" id="ARBA00004141"/>
    </source>
</evidence>
<comment type="pathway">
    <text evidence="2">Lipid metabolism.</text>
</comment>
<evidence type="ECO:0000256" key="11">
    <source>
        <dbReference type="ARBA" id="ARBA00023136"/>
    </source>
</evidence>
<dbReference type="PANTHER" id="PTHR45197:SF1">
    <property type="entry name" value="SPHINGOLIPID C9-METHYLTRANSFERASE A-RELATED"/>
    <property type="match status" value="1"/>
</dbReference>
<dbReference type="InterPro" id="IPR052290">
    <property type="entry name" value="Sphingo_C9-MT"/>
</dbReference>
<protein>
    <submittedName>
        <fullName evidence="12">Uncharacterized protein</fullName>
    </submittedName>
</protein>